<proteinExistence type="predicted"/>
<gene>
    <name evidence="1" type="ORF">GK047_01485</name>
</gene>
<accession>A0A6G3ZSX8</accession>
<sequence>MMESLIKIIEKTSNLLEGNYVPSINGSIEICMLDTCNKDELKTYYMENIEDKIERLSLIEMNDWRKELMEQFSFFVVINQLSQNFINEFNDAIACIEDNISVLAIQTQPQRYHSFMLKEYLIKFDQNQYLFIMDILP</sequence>
<dbReference type="EMBL" id="JAAIKC010000001">
    <property type="protein sequence ID" value="NEW04691.1"/>
    <property type="molecule type" value="Genomic_DNA"/>
</dbReference>
<protein>
    <submittedName>
        <fullName evidence="1">Uncharacterized protein</fullName>
    </submittedName>
</protein>
<reference evidence="1" key="1">
    <citation type="submission" date="2020-02" db="EMBL/GenBank/DDBJ databases">
        <authorList>
            <person name="Shen X.-R."/>
            <person name="Zhang Y.-X."/>
        </authorList>
    </citation>
    <scope>NUCLEOTIDE SEQUENCE</scope>
    <source>
        <strain evidence="1">SYP-B3998</strain>
    </source>
</reference>
<comment type="caution">
    <text evidence="1">The sequence shown here is derived from an EMBL/GenBank/DDBJ whole genome shotgun (WGS) entry which is preliminary data.</text>
</comment>
<dbReference type="RefSeq" id="WP_163940396.1">
    <property type="nucleotide sequence ID" value="NZ_JAAIKC010000001.1"/>
</dbReference>
<name>A0A6G3ZSX8_9BACL</name>
<evidence type="ECO:0000313" key="1">
    <source>
        <dbReference type="EMBL" id="NEW04691.1"/>
    </source>
</evidence>
<dbReference type="AlphaFoldDB" id="A0A6G3ZSX8"/>
<organism evidence="1">
    <name type="scientific">Paenibacillus sp. SYP-B3998</name>
    <dbReference type="NCBI Taxonomy" id="2678564"/>
    <lineage>
        <taxon>Bacteria</taxon>
        <taxon>Bacillati</taxon>
        <taxon>Bacillota</taxon>
        <taxon>Bacilli</taxon>
        <taxon>Bacillales</taxon>
        <taxon>Paenibacillaceae</taxon>
        <taxon>Paenibacillus</taxon>
    </lineage>
</organism>